<feature type="region of interest" description="Disordered" evidence="1">
    <location>
        <begin position="1"/>
        <end position="41"/>
    </location>
</feature>
<evidence type="ECO:0000256" key="1">
    <source>
        <dbReference type="SAM" id="MobiDB-lite"/>
    </source>
</evidence>
<feature type="compositionally biased region" description="Basic and acidic residues" evidence="1">
    <location>
        <begin position="1"/>
        <end position="12"/>
    </location>
</feature>
<keyword evidence="3" id="KW-1185">Reference proteome</keyword>
<gene>
    <name evidence="2" type="ORF">SAMN04488058_104114</name>
</gene>
<organism evidence="2 3">
    <name type="scientific">Deinococcus reticulitermitis</name>
    <dbReference type="NCBI Taxonomy" id="856736"/>
    <lineage>
        <taxon>Bacteria</taxon>
        <taxon>Thermotogati</taxon>
        <taxon>Deinococcota</taxon>
        <taxon>Deinococci</taxon>
        <taxon>Deinococcales</taxon>
        <taxon>Deinococcaceae</taxon>
        <taxon>Deinococcus</taxon>
    </lineage>
</organism>
<dbReference type="RefSeq" id="WP_092263883.1">
    <property type="nucleotide sequence ID" value="NZ_FNZA01000004.1"/>
</dbReference>
<proteinExistence type="predicted"/>
<dbReference type="EMBL" id="FNZA01000004">
    <property type="protein sequence ID" value="SEJ14095.1"/>
    <property type="molecule type" value="Genomic_DNA"/>
</dbReference>
<evidence type="ECO:0000313" key="3">
    <source>
        <dbReference type="Proteomes" id="UP000199223"/>
    </source>
</evidence>
<sequence length="197" mass="21541">MSDQRGDPKKEATGTGLGRQVRGLAKRALQPGQQRGAPAEWAGDLAAEWRSRAEALRSGAREQADARLEALIEQRRTERGRPAAPEVDAALEARRRERVQRAERLRRREALLAQARTPDERRVLTRVAAATPWAGGEGEAPRYTTLLDGLAPGGDAAREMAIHRALWSLAERRVLAVSPHGEVTACQDPLDARTLPG</sequence>
<accession>A0A1H6WNZ6</accession>
<dbReference type="Proteomes" id="UP000199223">
    <property type="component" value="Unassembled WGS sequence"/>
</dbReference>
<dbReference type="STRING" id="856736.SAMN04488058_104114"/>
<dbReference type="OrthoDB" id="67903at2"/>
<reference evidence="3" key="1">
    <citation type="submission" date="2016-10" db="EMBL/GenBank/DDBJ databases">
        <authorList>
            <person name="Varghese N."/>
            <person name="Submissions S."/>
        </authorList>
    </citation>
    <scope>NUCLEOTIDE SEQUENCE [LARGE SCALE GENOMIC DNA]</scope>
    <source>
        <strain evidence="3">CGMCC 1.10218</strain>
    </source>
</reference>
<name>A0A1H6WNZ6_9DEIO</name>
<protein>
    <submittedName>
        <fullName evidence="2">Uncharacterized protein</fullName>
    </submittedName>
</protein>
<evidence type="ECO:0000313" key="2">
    <source>
        <dbReference type="EMBL" id="SEJ14095.1"/>
    </source>
</evidence>
<dbReference type="AlphaFoldDB" id="A0A1H6WNZ6"/>